<evidence type="ECO:0000256" key="7">
    <source>
        <dbReference type="ARBA" id="ARBA00023242"/>
    </source>
</evidence>
<dbReference type="InterPro" id="IPR051061">
    <property type="entry name" value="Zinc_finger_trans_reg"/>
</dbReference>
<dbReference type="PANTHER" id="PTHR46179">
    <property type="entry name" value="ZINC FINGER PROTEIN"/>
    <property type="match status" value="1"/>
</dbReference>
<keyword evidence="3 8" id="KW-0863">Zinc-finger</keyword>
<keyword evidence="4" id="KW-0862">Zinc</keyword>
<name>A0A2J6RU82_HYAVF</name>
<evidence type="ECO:0000256" key="5">
    <source>
        <dbReference type="ARBA" id="ARBA00023015"/>
    </source>
</evidence>
<evidence type="ECO:0000256" key="3">
    <source>
        <dbReference type="ARBA" id="ARBA00022771"/>
    </source>
</evidence>
<dbReference type="PROSITE" id="PS50157">
    <property type="entry name" value="ZINC_FINGER_C2H2_2"/>
    <property type="match status" value="2"/>
</dbReference>
<evidence type="ECO:0000256" key="1">
    <source>
        <dbReference type="ARBA" id="ARBA00004123"/>
    </source>
</evidence>
<comment type="subcellular location">
    <subcellularLocation>
        <location evidence="1">Nucleus</location>
    </subcellularLocation>
</comment>
<evidence type="ECO:0000256" key="6">
    <source>
        <dbReference type="ARBA" id="ARBA00023163"/>
    </source>
</evidence>
<evidence type="ECO:0000256" key="8">
    <source>
        <dbReference type="PROSITE-ProRule" id="PRU00042"/>
    </source>
</evidence>
<feature type="region of interest" description="Disordered" evidence="9">
    <location>
        <begin position="82"/>
        <end position="129"/>
    </location>
</feature>
<keyword evidence="6" id="KW-0804">Transcription</keyword>
<dbReference type="InterPro" id="IPR013087">
    <property type="entry name" value="Znf_C2H2_type"/>
</dbReference>
<dbReference type="GO" id="GO:0005634">
    <property type="term" value="C:nucleus"/>
    <property type="evidence" value="ECO:0007669"/>
    <property type="project" value="UniProtKB-SubCell"/>
</dbReference>
<evidence type="ECO:0000259" key="10">
    <source>
        <dbReference type="PROSITE" id="PS50157"/>
    </source>
</evidence>
<evidence type="ECO:0000256" key="2">
    <source>
        <dbReference type="ARBA" id="ARBA00022723"/>
    </source>
</evidence>
<dbReference type="OrthoDB" id="654211at2759"/>
<evidence type="ECO:0000256" key="9">
    <source>
        <dbReference type="SAM" id="MobiDB-lite"/>
    </source>
</evidence>
<proteinExistence type="predicted"/>
<dbReference type="GO" id="GO:0008270">
    <property type="term" value="F:zinc ion binding"/>
    <property type="evidence" value="ECO:0007669"/>
    <property type="project" value="UniProtKB-KW"/>
</dbReference>
<keyword evidence="12" id="KW-1185">Reference proteome</keyword>
<dbReference type="GO" id="GO:0006357">
    <property type="term" value="P:regulation of transcription by RNA polymerase II"/>
    <property type="evidence" value="ECO:0007669"/>
    <property type="project" value="TreeGrafter"/>
</dbReference>
<evidence type="ECO:0000313" key="11">
    <source>
        <dbReference type="EMBL" id="PMD42074.1"/>
    </source>
</evidence>
<organism evidence="11 12">
    <name type="scientific">Hyaloscypha variabilis (strain UAMH 11265 / GT02V1 / F)</name>
    <name type="common">Meliniomyces variabilis</name>
    <dbReference type="NCBI Taxonomy" id="1149755"/>
    <lineage>
        <taxon>Eukaryota</taxon>
        <taxon>Fungi</taxon>
        <taxon>Dikarya</taxon>
        <taxon>Ascomycota</taxon>
        <taxon>Pezizomycotina</taxon>
        <taxon>Leotiomycetes</taxon>
        <taxon>Helotiales</taxon>
        <taxon>Hyaloscyphaceae</taxon>
        <taxon>Hyaloscypha</taxon>
        <taxon>Hyaloscypha variabilis</taxon>
    </lineage>
</organism>
<keyword evidence="2" id="KW-0479">Metal-binding</keyword>
<dbReference type="AlphaFoldDB" id="A0A2J6RU82"/>
<protein>
    <recommendedName>
        <fullName evidence="10">C2H2-type domain-containing protein</fullName>
    </recommendedName>
</protein>
<keyword evidence="7" id="KW-0539">Nucleus</keyword>
<dbReference type="Proteomes" id="UP000235786">
    <property type="component" value="Unassembled WGS sequence"/>
</dbReference>
<feature type="compositionally biased region" description="Polar residues" evidence="9">
    <location>
        <begin position="98"/>
        <end position="117"/>
    </location>
</feature>
<feature type="domain" description="C2H2-type" evidence="10">
    <location>
        <begin position="160"/>
        <end position="190"/>
    </location>
</feature>
<dbReference type="EMBL" id="KZ613943">
    <property type="protein sequence ID" value="PMD42074.1"/>
    <property type="molecule type" value="Genomic_DNA"/>
</dbReference>
<dbReference type="SMART" id="SM00355">
    <property type="entry name" value="ZnF_C2H2"/>
    <property type="match status" value="3"/>
</dbReference>
<dbReference type="PANTHER" id="PTHR46179:SF13">
    <property type="entry name" value="C2H2-TYPE DOMAIN-CONTAINING PROTEIN"/>
    <property type="match status" value="1"/>
</dbReference>
<feature type="compositionally biased region" description="Low complexity" evidence="9">
    <location>
        <begin position="82"/>
        <end position="92"/>
    </location>
</feature>
<keyword evidence="5" id="KW-0805">Transcription regulation</keyword>
<dbReference type="InterPro" id="IPR036236">
    <property type="entry name" value="Znf_C2H2_sf"/>
</dbReference>
<reference evidence="11 12" key="1">
    <citation type="submission" date="2016-04" db="EMBL/GenBank/DDBJ databases">
        <title>A degradative enzymes factory behind the ericoid mycorrhizal symbiosis.</title>
        <authorList>
            <consortium name="DOE Joint Genome Institute"/>
            <person name="Martino E."/>
            <person name="Morin E."/>
            <person name="Grelet G."/>
            <person name="Kuo A."/>
            <person name="Kohler A."/>
            <person name="Daghino S."/>
            <person name="Barry K."/>
            <person name="Choi C."/>
            <person name="Cichocki N."/>
            <person name="Clum A."/>
            <person name="Copeland A."/>
            <person name="Hainaut M."/>
            <person name="Haridas S."/>
            <person name="Labutti K."/>
            <person name="Lindquist E."/>
            <person name="Lipzen A."/>
            <person name="Khouja H.-R."/>
            <person name="Murat C."/>
            <person name="Ohm R."/>
            <person name="Olson A."/>
            <person name="Spatafora J."/>
            <person name="Veneault-Fourrey C."/>
            <person name="Henrissat B."/>
            <person name="Grigoriev I."/>
            <person name="Martin F."/>
            <person name="Perotto S."/>
        </authorList>
    </citation>
    <scope>NUCLEOTIDE SEQUENCE [LARGE SCALE GENOMIC DNA]</scope>
    <source>
        <strain evidence="11 12">F</strain>
    </source>
</reference>
<dbReference type="SUPFAM" id="SSF57667">
    <property type="entry name" value="beta-beta-alpha zinc fingers"/>
    <property type="match status" value="1"/>
</dbReference>
<feature type="domain" description="C2H2-type" evidence="10">
    <location>
        <begin position="134"/>
        <end position="161"/>
    </location>
</feature>
<accession>A0A2J6RU82</accession>
<dbReference type="Gene3D" id="3.30.160.60">
    <property type="entry name" value="Classic Zinc Finger"/>
    <property type="match status" value="1"/>
</dbReference>
<gene>
    <name evidence="11" type="ORF">L207DRAFT_621899</name>
</gene>
<sequence>MRLGLAWRNRALYDDFLPYTSQHSLEYFRAFFDEDVPYLFSFHQGEACQVQQESVPSSVTVTAATPQIPQLVSYQDNLLHSPIQSSPESSSQVAPGLSSGSSEAPPSIDSTAASPQLPSLALPQNGPSTPAETLICPQCNRSFQAASVLRRHAKTHNPQLQCNFTGCGRRFAERRDLNRHNDAIHGQPRLFPFSCPMQGCDFSYGGKYGGFKRLDNATRHLRRKHAATNAKILRVDRQ</sequence>
<evidence type="ECO:0000256" key="4">
    <source>
        <dbReference type="ARBA" id="ARBA00022833"/>
    </source>
</evidence>
<dbReference type="STRING" id="1149755.A0A2J6RU82"/>
<dbReference type="PROSITE" id="PS00028">
    <property type="entry name" value="ZINC_FINGER_C2H2_1"/>
    <property type="match status" value="2"/>
</dbReference>
<evidence type="ECO:0000313" key="12">
    <source>
        <dbReference type="Proteomes" id="UP000235786"/>
    </source>
</evidence>
<dbReference type="Pfam" id="PF00096">
    <property type="entry name" value="zf-C2H2"/>
    <property type="match status" value="1"/>
</dbReference>